<dbReference type="EMBL" id="CZAO01000011">
    <property type="protein sequence ID" value="CUP83252.1"/>
    <property type="molecule type" value="Genomic_DNA"/>
</dbReference>
<dbReference type="AlphaFoldDB" id="A0A174RCM4"/>
<dbReference type="Pfam" id="PF11888">
    <property type="entry name" value="DUF3408"/>
    <property type="match status" value="1"/>
</dbReference>
<evidence type="ECO:0000313" key="2">
    <source>
        <dbReference type="Proteomes" id="UP000095766"/>
    </source>
</evidence>
<protein>
    <submittedName>
        <fullName evidence="1">Conjugate transposon protein</fullName>
    </submittedName>
</protein>
<reference evidence="1 2" key="1">
    <citation type="submission" date="2015-09" db="EMBL/GenBank/DDBJ databases">
        <authorList>
            <consortium name="Pathogen Informatics"/>
        </authorList>
    </citation>
    <scope>NUCLEOTIDE SEQUENCE [LARGE SCALE GENOMIC DNA]</scope>
    <source>
        <strain evidence="1 2">2789STDY5834898</strain>
    </source>
</reference>
<gene>
    <name evidence="1" type="ORF">ERS852510_02443</name>
</gene>
<dbReference type="Proteomes" id="UP000095766">
    <property type="component" value="Unassembled WGS sequence"/>
</dbReference>
<proteinExistence type="predicted"/>
<organism evidence="1 2">
    <name type="scientific">Bacteroides uniformis</name>
    <dbReference type="NCBI Taxonomy" id="820"/>
    <lineage>
        <taxon>Bacteria</taxon>
        <taxon>Pseudomonadati</taxon>
        <taxon>Bacteroidota</taxon>
        <taxon>Bacteroidia</taxon>
        <taxon>Bacteroidales</taxon>
        <taxon>Bacteroidaceae</taxon>
        <taxon>Bacteroides</taxon>
    </lineage>
</organism>
<dbReference type="InterPro" id="IPR021823">
    <property type="entry name" value="DUF3408"/>
</dbReference>
<sequence length="83" mass="9698">MKKYIDIRKGKTIMKYLVPNEIKTRQCVYISRDIQQKIAKIVNVLSNGEASIGGYIDNVLSEHLKEHRAEINELYHQQIKDLI</sequence>
<accession>A0A174RCM4</accession>
<name>A0A174RCM4_BACUN</name>
<evidence type="ECO:0000313" key="1">
    <source>
        <dbReference type="EMBL" id="CUP83252.1"/>
    </source>
</evidence>